<dbReference type="InterPro" id="IPR012677">
    <property type="entry name" value="Nucleotide-bd_a/b_plait_sf"/>
</dbReference>
<dbReference type="AlphaFoldDB" id="A0A813KCH1"/>
<dbReference type="Proteomes" id="UP000626109">
    <property type="component" value="Unassembled WGS sequence"/>
</dbReference>
<reference evidence="4" key="1">
    <citation type="submission" date="2021-02" db="EMBL/GenBank/DDBJ databases">
        <authorList>
            <person name="Dougan E. K."/>
            <person name="Rhodes N."/>
            <person name="Thang M."/>
            <person name="Chan C."/>
        </authorList>
    </citation>
    <scope>NUCLEOTIDE SEQUENCE</scope>
</reference>
<evidence type="ECO:0000313" key="5">
    <source>
        <dbReference type="Proteomes" id="UP000626109"/>
    </source>
</evidence>
<dbReference type="EMBL" id="CAJNNW010029546">
    <property type="protein sequence ID" value="CAE8700643.1"/>
    <property type="molecule type" value="Genomic_DNA"/>
</dbReference>
<dbReference type="InterPro" id="IPR035979">
    <property type="entry name" value="RBD_domain_sf"/>
</dbReference>
<proteinExistence type="predicted"/>
<accession>A0A813KCH1</accession>
<dbReference type="Pfam" id="PF00076">
    <property type="entry name" value="RRM_1"/>
    <property type="match status" value="4"/>
</dbReference>
<name>A0A813KCH1_POLGL</name>
<protein>
    <recommendedName>
        <fullName evidence="3">RRM domain-containing protein</fullName>
    </recommendedName>
</protein>
<dbReference type="SUPFAM" id="SSF54928">
    <property type="entry name" value="RNA-binding domain, RBD"/>
    <property type="match status" value="3"/>
</dbReference>
<feature type="domain" description="RRM" evidence="3">
    <location>
        <begin position="79"/>
        <end position="152"/>
    </location>
</feature>
<feature type="domain" description="RRM" evidence="3">
    <location>
        <begin position="354"/>
        <end position="427"/>
    </location>
</feature>
<feature type="domain" description="RRM" evidence="3">
    <location>
        <begin position="158"/>
        <end position="231"/>
    </location>
</feature>
<gene>
    <name evidence="4" type="ORF">PGLA2088_LOCUS31718</name>
</gene>
<sequence>MAFSRGTHAWHGRRRPRGTLLLRDSLLAVALSCLHFLGTDFVAWFPSPQTARRALHEVRSLATSEASSQTLEGSEAGETRIFIAGFDSDTTEVAIREHFAKAGSIVEFKAKGKSQARLTFSSAAAAKNAVASLNGTTIAGNNRWMLVKMMDNNLKRTNVIYVSGFASGTAETTLRAHFGTAGSIVDFKFLGNRSALVTYSSNEEGISAAASLHGKSMAGADRWLAVKVEGDSKFATTNPGKAEAETARRALHEVRSLATSEASSQTLEGAEAGETRIFIAGFDSDTTEVAIREHFAKAGSIVEFKAKGKSQARLTFSSAAAAKNAVASLNGTTIAGNNRWMFVKMMDNNLKRTNVIYVSGFALGTAETTLRAHFGTAGSIVDFKFLGNRSALVTYSSNEEGKSAAASLHGKSIAGADRWLAVKVEGDSKFATTNPGKAEAVAEIKKTKKANKSKNVAALKAFPKEKTVVVWGWDSGTKLAAIQEHCGKAGSIVDSHRLSTNVFLLAYSSSEEAATAVASLNGTTIQGNSRFLSVKNYEGPGR</sequence>
<evidence type="ECO:0000256" key="2">
    <source>
        <dbReference type="PROSITE-ProRule" id="PRU00176"/>
    </source>
</evidence>
<dbReference type="PROSITE" id="PS50102">
    <property type="entry name" value="RRM"/>
    <property type="match status" value="4"/>
</dbReference>
<evidence type="ECO:0000256" key="1">
    <source>
        <dbReference type="ARBA" id="ARBA00022884"/>
    </source>
</evidence>
<evidence type="ECO:0000259" key="3">
    <source>
        <dbReference type="PROSITE" id="PS50102"/>
    </source>
</evidence>
<dbReference type="GO" id="GO:0003723">
    <property type="term" value="F:RNA binding"/>
    <property type="evidence" value="ECO:0007669"/>
    <property type="project" value="UniProtKB-UniRule"/>
</dbReference>
<feature type="domain" description="RRM" evidence="3">
    <location>
        <begin position="275"/>
        <end position="348"/>
    </location>
</feature>
<dbReference type="PANTHER" id="PTHR21245">
    <property type="entry name" value="HETEROGENEOUS NUCLEAR RIBONUCLEOPROTEIN"/>
    <property type="match status" value="1"/>
</dbReference>
<organism evidence="4 5">
    <name type="scientific">Polarella glacialis</name>
    <name type="common">Dinoflagellate</name>
    <dbReference type="NCBI Taxonomy" id="89957"/>
    <lineage>
        <taxon>Eukaryota</taxon>
        <taxon>Sar</taxon>
        <taxon>Alveolata</taxon>
        <taxon>Dinophyceae</taxon>
        <taxon>Suessiales</taxon>
        <taxon>Suessiaceae</taxon>
        <taxon>Polarella</taxon>
    </lineage>
</organism>
<dbReference type="CDD" id="cd00590">
    <property type="entry name" value="RRM_SF"/>
    <property type="match status" value="3"/>
</dbReference>
<dbReference type="InterPro" id="IPR000504">
    <property type="entry name" value="RRM_dom"/>
</dbReference>
<dbReference type="SMART" id="SM00360">
    <property type="entry name" value="RRM"/>
    <property type="match status" value="5"/>
</dbReference>
<evidence type="ECO:0000313" key="4">
    <source>
        <dbReference type="EMBL" id="CAE8700643.1"/>
    </source>
</evidence>
<comment type="caution">
    <text evidence="4">The sequence shown here is derived from an EMBL/GenBank/DDBJ whole genome shotgun (WGS) entry which is preliminary data.</text>
</comment>
<dbReference type="Gene3D" id="3.30.70.330">
    <property type="match status" value="4"/>
</dbReference>
<keyword evidence="1 2" id="KW-0694">RNA-binding</keyword>